<evidence type="ECO:0000256" key="13">
    <source>
        <dbReference type="ARBA" id="ARBA00023136"/>
    </source>
</evidence>
<feature type="binding site" evidence="16">
    <location>
        <position position="163"/>
    </location>
    <ligand>
        <name>Zn(2+)</name>
        <dbReference type="ChEBI" id="CHEBI:29105"/>
        <note>catalytic</note>
    </ligand>
</feature>
<dbReference type="PANTHER" id="PTHR39188">
    <property type="entry name" value="MEMBRANE-ASSOCIATED ZINC METALLOPROTEASE M50B"/>
    <property type="match status" value="1"/>
</dbReference>
<evidence type="ECO:0000256" key="2">
    <source>
        <dbReference type="ARBA" id="ARBA00007931"/>
    </source>
</evidence>
<evidence type="ECO:0000256" key="12">
    <source>
        <dbReference type="ARBA" id="ARBA00023122"/>
    </source>
</evidence>
<keyword evidence="4 14" id="KW-0645">Protease</keyword>
<evidence type="ECO:0000256" key="5">
    <source>
        <dbReference type="ARBA" id="ARBA00022692"/>
    </source>
</evidence>
<keyword evidence="3 14" id="KW-1003">Cell membrane</keyword>
<keyword evidence="6 14" id="KW-0479">Metal-binding</keyword>
<evidence type="ECO:0000256" key="1">
    <source>
        <dbReference type="ARBA" id="ARBA00004651"/>
    </source>
</evidence>
<keyword evidence="8 14" id="KW-0378">Hydrolase</keyword>
<evidence type="ECO:0000256" key="15">
    <source>
        <dbReference type="PIRSR" id="PIRSR006404-1"/>
    </source>
</evidence>
<dbReference type="AlphaFoldDB" id="A0A150XUQ2"/>
<evidence type="ECO:0000256" key="9">
    <source>
        <dbReference type="ARBA" id="ARBA00022833"/>
    </source>
</evidence>
<comment type="similarity">
    <text evidence="2 14">Belongs to the peptidase M50B family.</text>
</comment>
<evidence type="ECO:0000256" key="17">
    <source>
        <dbReference type="PROSITE-ProRule" id="PRU00703"/>
    </source>
</evidence>
<keyword evidence="11 14" id="KW-0482">Metalloprotease</keyword>
<dbReference type="SMART" id="SM00116">
    <property type="entry name" value="CBS"/>
    <property type="match status" value="1"/>
</dbReference>
<evidence type="ECO:0000256" key="6">
    <source>
        <dbReference type="ARBA" id="ARBA00022723"/>
    </source>
</evidence>
<dbReference type="RefSeq" id="WP_068412473.1">
    <property type="nucleotide sequence ID" value="NZ_LRDB01000003.1"/>
</dbReference>
<dbReference type="InterPro" id="IPR008915">
    <property type="entry name" value="Peptidase_M50"/>
</dbReference>
<evidence type="ECO:0000256" key="10">
    <source>
        <dbReference type="ARBA" id="ARBA00022989"/>
    </source>
</evidence>
<keyword evidence="7" id="KW-0677">Repeat</keyword>
<dbReference type="Proteomes" id="UP000075615">
    <property type="component" value="Unassembled WGS sequence"/>
</dbReference>
<evidence type="ECO:0000313" key="20">
    <source>
        <dbReference type="Proteomes" id="UP000075615"/>
    </source>
</evidence>
<accession>A0A150XUQ2</accession>
<dbReference type="InterPro" id="IPR016483">
    <property type="entry name" value="UCP006404_Pept_M50_CBS"/>
</dbReference>
<keyword evidence="13 14" id="KW-0472">Membrane</keyword>
<evidence type="ECO:0000256" key="8">
    <source>
        <dbReference type="ARBA" id="ARBA00022801"/>
    </source>
</evidence>
<dbReference type="Pfam" id="PF00571">
    <property type="entry name" value="CBS"/>
    <property type="match status" value="1"/>
</dbReference>
<evidence type="ECO:0000256" key="11">
    <source>
        <dbReference type="ARBA" id="ARBA00023049"/>
    </source>
</evidence>
<dbReference type="InterPro" id="IPR000644">
    <property type="entry name" value="CBS_dom"/>
</dbReference>
<gene>
    <name evidence="19" type="ORF">AWN68_14580</name>
</gene>
<dbReference type="Pfam" id="PF02163">
    <property type="entry name" value="Peptidase_M50"/>
    <property type="match status" value="1"/>
</dbReference>
<keyword evidence="5 14" id="KW-0812">Transmembrane</keyword>
<comment type="cofactor">
    <cofactor evidence="14 16">
        <name>Zn(2+)</name>
        <dbReference type="ChEBI" id="CHEBI:29105"/>
    </cofactor>
    <text evidence="14 16">Binds 1 zinc ion per subunit.</text>
</comment>
<evidence type="ECO:0000256" key="4">
    <source>
        <dbReference type="ARBA" id="ARBA00022670"/>
    </source>
</evidence>
<dbReference type="EMBL" id="LRDB01000003">
    <property type="protein sequence ID" value="KYG82477.1"/>
    <property type="molecule type" value="Genomic_DNA"/>
</dbReference>
<dbReference type="PIRSF" id="PIRSF006404">
    <property type="entry name" value="UCP006404_Pept_M50_CBS"/>
    <property type="match status" value="1"/>
</dbReference>
<keyword evidence="12 17" id="KW-0129">CBS domain</keyword>
<feature type="transmembrane region" description="Helical" evidence="14">
    <location>
        <begin position="140"/>
        <end position="160"/>
    </location>
</feature>
<dbReference type="STRING" id="296218.AWN68_14580"/>
<proteinExistence type="inferred from homology"/>
<feature type="binding site" evidence="16">
    <location>
        <position position="59"/>
    </location>
    <ligand>
        <name>Zn(2+)</name>
        <dbReference type="ChEBI" id="CHEBI:29105"/>
        <note>catalytic</note>
    </ligand>
</feature>
<keyword evidence="10 14" id="KW-1133">Transmembrane helix</keyword>
<feature type="transmembrane region" description="Helical" evidence="14">
    <location>
        <begin position="42"/>
        <end position="66"/>
    </location>
</feature>
<feature type="transmembrane region" description="Helical" evidence="14">
    <location>
        <begin position="99"/>
        <end position="120"/>
    </location>
</feature>
<protein>
    <recommendedName>
        <fullName evidence="14">Zinc metalloprotease</fullName>
    </recommendedName>
</protein>
<feature type="domain" description="CBS" evidence="18">
    <location>
        <begin position="240"/>
        <end position="297"/>
    </location>
</feature>
<dbReference type="PROSITE" id="PS51371">
    <property type="entry name" value="CBS"/>
    <property type="match status" value="1"/>
</dbReference>
<organism evidence="19 20">
    <name type="scientific">Roseivirga echinicomitans</name>
    <dbReference type="NCBI Taxonomy" id="296218"/>
    <lineage>
        <taxon>Bacteria</taxon>
        <taxon>Pseudomonadati</taxon>
        <taxon>Bacteroidota</taxon>
        <taxon>Cytophagia</taxon>
        <taxon>Cytophagales</taxon>
        <taxon>Roseivirgaceae</taxon>
        <taxon>Roseivirga</taxon>
    </lineage>
</organism>
<sequence length="367" mass="40408">MKRSLYLGQFSKIKVFVHWTFLILIAYIVLVGLSSGQNAAQIGWHILFILTIFLCVVLHEFGHALVGRRFGFRTKDIVLLPIGGVARFEKLPENPKQEFLVSIAGPAVNFVIATIIYFAAQLSIHSVLSLDMTSVNAANFVILLWVVNLSLGFFNLIPAFPMDGGRIFRSILAMFQPREKATKIAVAVGQVLAVGFIVWGLYYNPFLIVIGAFIILAGSAESSMVHSQIWLEGYTAKDIVMHDFATMSGDTTLGDAAKNILNSQSTHFVVTDRGRIVGNINRNQIIKAITTHEEGTTLFEIMEPSTDSISSDTALKELLLNPVLKGGALIPVIEDGDILGVLNMENILEFVAIRESKSNKRLRKSTT</sequence>
<dbReference type="CDD" id="cd06164">
    <property type="entry name" value="S2P-M50_SpoIVFB_CBS"/>
    <property type="match status" value="1"/>
</dbReference>
<dbReference type="GO" id="GO:0008237">
    <property type="term" value="F:metallopeptidase activity"/>
    <property type="evidence" value="ECO:0007669"/>
    <property type="project" value="UniProtKB-UniRule"/>
</dbReference>
<dbReference type="GO" id="GO:0005886">
    <property type="term" value="C:plasma membrane"/>
    <property type="evidence" value="ECO:0007669"/>
    <property type="project" value="UniProtKB-SubCell"/>
</dbReference>
<evidence type="ECO:0000256" key="14">
    <source>
        <dbReference type="PIRNR" id="PIRNR006404"/>
    </source>
</evidence>
<reference evidence="19 20" key="1">
    <citation type="submission" date="2016-01" db="EMBL/GenBank/DDBJ databases">
        <title>Genome sequencing of Roseivirga echinicomitans KMM 6058.</title>
        <authorList>
            <person name="Selvaratnam C."/>
            <person name="Thevarajoo S."/>
            <person name="Goh K.M."/>
            <person name="Ee R."/>
            <person name="Chan K.-G."/>
            <person name="Chong C.S."/>
        </authorList>
    </citation>
    <scope>NUCLEOTIDE SEQUENCE [LARGE SCALE GENOMIC DNA]</scope>
    <source>
        <strain evidence="19 20">KMM 6058</strain>
    </source>
</reference>
<feature type="transmembrane region" description="Helical" evidence="14">
    <location>
        <begin position="181"/>
        <end position="202"/>
    </location>
</feature>
<evidence type="ECO:0000256" key="7">
    <source>
        <dbReference type="ARBA" id="ARBA00022737"/>
    </source>
</evidence>
<dbReference type="SUPFAM" id="SSF54631">
    <property type="entry name" value="CBS-domain pair"/>
    <property type="match status" value="1"/>
</dbReference>
<evidence type="ECO:0000256" key="3">
    <source>
        <dbReference type="ARBA" id="ARBA00022475"/>
    </source>
</evidence>
<keyword evidence="20" id="KW-1185">Reference proteome</keyword>
<dbReference type="PANTHER" id="PTHR39188:SF3">
    <property type="entry name" value="STAGE IV SPORULATION PROTEIN FB"/>
    <property type="match status" value="1"/>
</dbReference>
<feature type="binding site" evidence="16">
    <location>
        <position position="63"/>
    </location>
    <ligand>
        <name>Zn(2+)</name>
        <dbReference type="ChEBI" id="CHEBI:29105"/>
        <note>catalytic</note>
    </ligand>
</feature>
<evidence type="ECO:0000256" key="16">
    <source>
        <dbReference type="PIRSR" id="PIRSR006404-2"/>
    </source>
</evidence>
<comment type="caution">
    <text evidence="19">The sequence shown here is derived from an EMBL/GenBank/DDBJ whole genome shotgun (WGS) entry which is preliminary data.</text>
</comment>
<feature type="active site" evidence="15">
    <location>
        <position position="60"/>
    </location>
</feature>
<dbReference type="GO" id="GO:0006508">
    <property type="term" value="P:proteolysis"/>
    <property type="evidence" value="ECO:0007669"/>
    <property type="project" value="UniProtKB-KW"/>
</dbReference>
<dbReference type="OrthoDB" id="9800627at2"/>
<dbReference type="InterPro" id="IPR046342">
    <property type="entry name" value="CBS_dom_sf"/>
</dbReference>
<dbReference type="Gene3D" id="3.10.580.10">
    <property type="entry name" value="CBS-domain"/>
    <property type="match status" value="1"/>
</dbReference>
<feature type="transmembrane region" description="Helical" evidence="14">
    <location>
        <begin position="16"/>
        <end position="36"/>
    </location>
</feature>
<evidence type="ECO:0000313" key="19">
    <source>
        <dbReference type="EMBL" id="KYG82477.1"/>
    </source>
</evidence>
<name>A0A150XUQ2_9BACT</name>
<keyword evidence="9 14" id="KW-0862">Zinc</keyword>
<comment type="subcellular location">
    <subcellularLocation>
        <location evidence="1 14">Cell membrane</location>
        <topology evidence="1 14">Multi-pass membrane protein</topology>
    </subcellularLocation>
</comment>
<dbReference type="GO" id="GO:0046872">
    <property type="term" value="F:metal ion binding"/>
    <property type="evidence" value="ECO:0007669"/>
    <property type="project" value="UniProtKB-UniRule"/>
</dbReference>
<evidence type="ECO:0000259" key="18">
    <source>
        <dbReference type="PROSITE" id="PS51371"/>
    </source>
</evidence>